<dbReference type="EMBL" id="GL349441">
    <property type="protein sequence ID" value="KNC56389.1"/>
    <property type="molecule type" value="Genomic_DNA"/>
</dbReference>
<dbReference type="Proteomes" id="UP000054408">
    <property type="component" value="Unassembled WGS sequence"/>
</dbReference>
<name>A0A0L0DVP2_THETB</name>
<protein>
    <submittedName>
        <fullName evidence="2">GlcNac transferase</fullName>
    </submittedName>
</protein>
<evidence type="ECO:0000313" key="2">
    <source>
        <dbReference type="EMBL" id="KNC56389.1"/>
    </source>
</evidence>
<keyword evidence="2" id="KW-0808">Transferase</keyword>
<reference evidence="2 3" key="1">
    <citation type="submission" date="2010-05" db="EMBL/GenBank/DDBJ databases">
        <title>The Genome Sequence of Thecamonas trahens ATCC 50062.</title>
        <authorList>
            <consortium name="The Broad Institute Genome Sequencing Platform"/>
            <person name="Russ C."/>
            <person name="Cuomo C."/>
            <person name="Shea T."/>
            <person name="Young S.K."/>
            <person name="Zeng Q."/>
            <person name="Koehrsen M."/>
            <person name="Haas B."/>
            <person name="Borodovsky M."/>
            <person name="Guigo R."/>
            <person name="Alvarado L."/>
            <person name="Berlin A."/>
            <person name="Bochicchio J."/>
            <person name="Borenstein D."/>
            <person name="Chapman S."/>
            <person name="Chen Z."/>
            <person name="Freedman E."/>
            <person name="Gellesch M."/>
            <person name="Goldberg J."/>
            <person name="Griggs A."/>
            <person name="Gujja S."/>
            <person name="Heilman E."/>
            <person name="Heiman D."/>
            <person name="Hepburn T."/>
            <person name="Howarth C."/>
            <person name="Jen D."/>
            <person name="Larson L."/>
            <person name="Mehta T."/>
            <person name="Park D."/>
            <person name="Pearson M."/>
            <person name="Roberts A."/>
            <person name="Saif S."/>
            <person name="Shenoy N."/>
            <person name="Sisk P."/>
            <person name="Stolte C."/>
            <person name="Sykes S."/>
            <person name="Thomson T."/>
            <person name="Walk T."/>
            <person name="White J."/>
            <person name="Yandava C."/>
            <person name="Burger G."/>
            <person name="Gray M.W."/>
            <person name="Holland P.W.H."/>
            <person name="King N."/>
            <person name="Lang F.B.F."/>
            <person name="Roger A.J."/>
            <person name="Ruiz-Trillo I."/>
            <person name="Lander E."/>
            <person name="Nusbaum C."/>
        </authorList>
    </citation>
    <scope>NUCLEOTIDE SEQUENCE [LARGE SCALE GENOMIC DNA]</scope>
    <source>
        <strain evidence="2 3">ATCC 50062</strain>
    </source>
</reference>
<dbReference type="AlphaFoldDB" id="A0A0L0DVP2"/>
<evidence type="ECO:0000256" key="1">
    <source>
        <dbReference type="SAM" id="MobiDB-lite"/>
    </source>
</evidence>
<organism evidence="2 3">
    <name type="scientific">Thecamonas trahens ATCC 50062</name>
    <dbReference type="NCBI Taxonomy" id="461836"/>
    <lineage>
        <taxon>Eukaryota</taxon>
        <taxon>Apusozoa</taxon>
        <taxon>Apusomonadida</taxon>
        <taxon>Apusomonadidae</taxon>
        <taxon>Thecamonas</taxon>
    </lineage>
</organism>
<feature type="compositionally biased region" description="Polar residues" evidence="1">
    <location>
        <begin position="77"/>
        <end position="87"/>
    </location>
</feature>
<dbReference type="GeneID" id="25562042"/>
<gene>
    <name evidence="2" type="ORF">AMSG_02358</name>
</gene>
<feature type="region of interest" description="Disordered" evidence="1">
    <location>
        <begin position="1"/>
        <end position="27"/>
    </location>
</feature>
<accession>A0A0L0DVP2</accession>
<feature type="compositionally biased region" description="Low complexity" evidence="1">
    <location>
        <begin position="63"/>
        <end position="75"/>
    </location>
</feature>
<keyword evidence="3" id="KW-1185">Reference proteome</keyword>
<dbReference type="GO" id="GO:0016740">
    <property type="term" value="F:transferase activity"/>
    <property type="evidence" value="ECO:0007669"/>
    <property type="project" value="UniProtKB-KW"/>
</dbReference>
<proteinExistence type="predicted"/>
<evidence type="ECO:0000313" key="3">
    <source>
        <dbReference type="Proteomes" id="UP000054408"/>
    </source>
</evidence>
<sequence length="269" mass="28027">MLSHQEFVPSTRASAPAARNPVSGSAYAASENMPALSNVAPIRQRAPKSNNIFGGYEAQTAAPARAARPAARPAPFATSQDQSQAETSRARRFLRGPQDHDIFGAGEAPVASPPARVPRAAPVDWDADAYRQPAAPVSHRARMSSDIFHQGGEQSAPAAYSPASAYQTASRAAYGAEAAEDYAAPRAVAAAPGPQLSYRPVDNDIFGAPAPQRVVRRSAPAPAPYATGASAACAPSAREAAGQARDNKDLARTYRQRGQSSFTLSDGSC</sequence>
<dbReference type="RefSeq" id="XP_013760903.1">
    <property type="nucleotide sequence ID" value="XM_013905449.1"/>
</dbReference>
<feature type="region of interest" description="Disordered" evidence="1">
    <location>
        <begin position="63"/>
        <end position="90"/>
    </location>
</feature>